<keyword evidence="2" id="KW-1133">Transmembrane helix</keyword>
<reference evidence="3" key="2">
    <citation type="submission" date="2020-09" db="EMBL/GenBank/DDBJ databases">
        <authorList>
            <person name="Sun Q."/>
            <person name="Ohkuma M."/>
        </authorList>
    </citation>
    <scope>NUCLEOTIDE SEQUENCE</scope>
    <source>
        <strain evidence="3">JCM 30078</strain>
    </source>
</reference>
<dbReference type="RefSeq" id="WP_188983733.1">
    <property type="nucleotide sequence ID" value="NZ_BMPO01000005.1"/>
</dbReference>
<name>A0A917PXS0_9PSED</name>
<evidence type="ECO:0000256" key="2">
    <source>
        <dbReference type="SAM" id="Phobius"/>
    </source>
</evidence>
<organism evidence="3 4">
    <name type="scientific">Pseudomonas matsuisoli</name>
    <dbReference type="NCBI Taxonomy" id="1515666"/>
    <lineage>
        <taxon>Bacteria</taxon>
        <taxon>Pseudomonadati</taxon>
        <taxon>Pseudomonadota</taxon>
        <taxon>Gammaproteobacteria</taxon>
        <taxon>Pseudomonadales</taxon>
        <taxon>Pseudomonadaceae</taxon>
        <taxon>Pseudomonas</taxon>
    </lineage>
</organism>
<feature type="transmembrane region" description="Helical" evidence="2">
    <location>
        <begin position="174"/>
        <end position="193"/>
    </location>
</feature>
<feature type="transmembrane region" description="Helical" evidence="2">
    <location>
        <begin position="57"/>
        <end position="80"/>
    </location>
</feature>
<dbReference type="AlphaFoldDB" id="A0A917PXS0"/>
<keyword evidence="2" id="KW-0812">Transmembrane</keyword>
<dbReference type="InterPro" id="IPR014509">
    <property type="entry name" value="YjdF-like"/>
</dbReference>
<feature type="region of interest" description="Disordered" evidence="1">
    <location>
        <begin position="202"/>
        <end position="245"/>
    </location>
</feature>
<protein>
    <submittedName>
        <fullName evidence="3">Membrane protein</fullName>
    </submittedName>
</protein>
<comment type="caution">
    <text evidence="3">The sequence shown here is derived from an EMBL/GenBank/DDBJ whole genome shotgun (WGS) entry which is preliminary data.</text>
</comment>
<evidence type="ECO:0000313" key="4">
    <source>
        <dbReference type="Proteomes" id="UP000635983"/>
    </source>
</evidence>
<accession>A0A917PXS0</accession>
<sequence length="245" mass="27052">MLRRILLVSFALIVATALLISAFNPMDRTTWLLEVSPLIALFPALIYLHWRFPFSTFAYLLLTVMGVGLSIGAHYGFAHVPAGFWLQDALELDRNPYDRIGHVLQGIVPAILAREWLIRHERVRGRKLLPLLCVAVAMSVSAVYELAEWVAALALGQGAEEFLGMQGDEWDTQADMACALFGALIAMTVLVPLHDKSMIAARNGADRTDRKSRRAPPAVGHATTLPTTPERLVGSSFKSHDRDPQ</sequence>
<proteinExistence type="predicted"/>
<evidence type="ECO:0000256" key="1">
    <source>
        <dbReference type="SAM" id="MobiDB-lite"/>
    </source>
</evidence>
<keyword evidence="2" id="KW-0472">Membrane</keyword>
<gene>
    <name evidence="3" type="ORF">GCM10009304_26770</name>
</gene>
<feature type="transmembrane region" description="Helical" evidence="2">
    <location>
        <begin position="100"/>
        <end position="117"/>
    </location>
</feature>
<dbReference type="Pfam" id="PF09997">
    <property type="entry name" value="DUF2238"/>
    <property type="match status" value="1"/>
</dbReference>
<feature type="transmembrane region" description="Helical" evidence="2">
    <location>
        <begin position="129"/>
        <end position="154"/>
    </location>
</feature>
<evidence type="ECO:0000313" key="3">
    <source>
        <dbReference type="EMBL" id="GGJ99610.1"/>
    </source>
</evidence>
<dbReference type="EMBL" id="BMPO01000005">
    <property type="protein sequence ID" value="GGJ99610.1"/>
    <property type="molecule type" value="Genomic_DNA"/>
</dbReference>
<dbReference type="Proteomes" id="UP000635983">
    <property type="component" value="Unassembled WGS sequence"/>
</dbReference>
<keyword evidence="4" id="KW-1185">Reference proteome</keyword>
<feature type="transmembrane region" description="Helical" evidence="2">
    <location>
        <begin position="31"/>
        <end position="50"/>
    </location>
</feature>
<reference evidence="3" key="1">
    <citation type="journal article" date="2014" name="Int. J. Syst. Evol. Microbiol.">
        <title>Complete genome sequence of Corynebacterium casei LMG S-19264T (=DSM 44701T), isolated from a smear-ripened cheese.</title>
        <authorList>
            <consortium name="US DOE Joint Genome Institute (JGI-PGF)"/>
            <person name="Walter F."/>
            <person name="Albersmeier A."/>
            <person name="Kalinowski J."/>
            <person name="Ruckert C."/>
        </authorList>
    </citation>
    <scope>NUCLEOTIDE SEQUENCE</scope>
    <source>
        <strain evidence="3">JCM 30078</strain>
    </source>
</reference>